<keyword evidence="3" id="KW-1185">Reference proteome</keyword>
<keyword evidence="1" id="KW-0812">Transmembrane</keyword>
<keyword evidence="1" id="KW-1133">Transmembrane helix</keyword>
<dbReference type="InterPro" id="IPR007403">
    <property type="entry name" value="DUF456"/>
</dbReference>
<evidence type="ECO:0000313" key="3">
    <source>
        <dbReference type="Proteomes" id="UP000652013"/>
    </source>
</evidence>
<keyword evidence="1" id="KW-0472">Membrane</keyword>
<protein>
    <recommendedName>
        <fullName evidence="4">DUF456 domain-containing protein</fullName>
    </recommendedName>
</protein>
<evidence type="ECO:0000256" key="1">
    <source>
        <dbReference type="SAM" id="Phobius"/>
    </source>
</evidence>
<proteinExistence type="predicted"/>
<reference evidence="2" key="1">
    <citation type="submission" date="2021-01" db="EMBL/GenBank/DDBJ databases">
        <title>Whole genome shotgun sequence of Spirilliplanes yamanashiensis NBRC 15828.</title>
        <authorList>
            <person name="Komaki H."/>
            <person name="Tamura T."/>
        </authorList>
    </citation>
    <scope>NUCLEOTIDE SEQUENCE</scope>
    <source>
        <strain evidence="2">NBRC 15828</strain>
    </source>
</reference>
<dbReference type="Pfam" id="PF04306">
    <property type="entry name" value="DUF456"/>
    <property type="match status" value="1"/>
</dbReference>
<dbReference type="RefSeq" id="WP_203940503.1">
    <property type="nucleotide sequence ID" value="NZ_BAAAGJ010000011.1"/>
</dbReference>
<dbReference type="Proteomes" id="UP000652013">
    <property type="component" value="Unassembled WGS sequence"/>
</dbReference>
<feature type="transmembrane region" description="Helical" evidence="1">
    <location>
        <begin position="86"/>
        <end position="119"/>
    </location>
</feature>
<evidence type="ECO:0000313" key="2">
    <source>
        <dbReference type="EMBL" id="GIJ05302.1"/>
    </source>
</evidence>
<evidence type="ECO:0008006" key="4">
    <source>
        <dbReference type="Google" id="ProtNLM"/>
    </source>
</evidence>
<feature type="transmembrane region" description="Helical" evidence="1">
    <location>
        <begin position="12"/>
        <end position="42"/>
    </location>
</feature>
<dbReference type="EMBL" id="BOOY01000032">
    <property type="protein sequence ID" value="GIJ05302.1"/>
    <property type="molecule type" value="Genomic_DNA"/>
</dbReference>
<accession>A0A8J3YCD8</accession>
<feature type="transmembrane region" description="Helical" evidence="1">
    <location>
        <begin position="140"/>
        <end position="165"/>
    </location>
</feature>
<feature type="transmembrane region" description="Helical" evidence="1">
    <location>
        <begin position="54"/>
        <end position="74"/>
    </location>
</feature>
<organism evidence="2 3">
    <name type="scientific">Spirilliplanes yamanashiensis</name>
    <dbReference type="NCBI Taxonomy" id="42233"/>
    <lineage>
        <taxon>Bacteria</taxon>
        <taxon>Bacillati</taxon>
        <taxon>Actinomycetota</taxon>
        <taxon>Actinomycetes</taxon>
        <taxon>Micromonosporales</taxon>
        <taxon>Micromonosporaceae</taxon>
        <taxon>Spirilliplanes</taxon>
    </lineage>
</organism>
<gene>
    <name evidence="2" type="ORF">Sya03_46540</name>
</gene>
<comment type="caution">
    <text evidence="2">The sequence shown here is derived from an EMBL/GenBank/DDBJ whole genome shotgun (WGS) entry which is preliminary data.</text>
</comment>
<sequence length="166" mass="16677">MDLTDTGSTVTLLSGLAVLVGVLGVVIPVLPGLLLCWGGVLLWALLGDAGGGRWLVLILATLVAGAGVLVKYLWPGRRLTRTGVPAWSLAAGGLLGVAGFFVVPVIGLPIGFVGGVLLAERARLGGFAQAWPSTRGALGAVGLSMAVEFTAALGVAALWLAGVLWA</sequence>
<dbReference type="AlphaFoldDB" id="A0A8J3YCD8"/>
<name>A0A8J3YCD8_9ACTN</name>